<evidence type="ECO:0000313" key="2">
    <source>
        <dbReference type="Proteomes" id="UP000605846"/>
    </source>
</evidence>
<reference evidence="1" key="1">
    <citation type="submission" date="2020-01" db="EMBL/GenBank/DDBJ databases">
        <title>Genome Sequencing of Three Apophysomyces-Like Fungal Strains Confirms a Novel Fungal Genus in the Mucoromycota with divergent Burkholderia-like Endosymbiotic Bacteria.</title>
        <authorList>
            <person name="Stajich J.E."/>
            <person name="Macias A.M."/>
            <person name="Carter-House D."/>
            <person name="Lovett B."/>
            <person name="Kasson L.R."/>
            <person name="Berry K."/>
            <person name="Grigoriev I."/>
            <person name="Chang Y."/>
            <person name="Spatafora J."/>
            <person name="Kasson M.T."/>
        </authorList>
    </citation>
    <scope>NUCLEOTIDE SEQUENCE</scope>
    <source>
        <strain evidence="1">NRRL A-21654</strain>
    </source>
</reference>
<evidence type="ECO:0000313" key="1">
    <source>
        <dbReference type="EMBL" id="KAF7723712.1"/>
    </source>
</evidence>
<organism evidence="1 2">
    <name type="scientific">Apophysomyces ossiformis</name>
    <dbReference type="NCBI Taxonomy" id="679940"/>
    <lineage>
        <taxon>Eukaryota</taxon>
        <taxon>Fungi</taxon>
        <taxon>Fungi incertae sedis</taxon>
        <taxon>Mucoromycota</taxon>
        <taxon>Mucoromycotina</taxon>
        <taxon>Mucoromycetes</taxon>
        <taxon>Mucorales</taxon>
        <taxon>Mucorineae</taxon>
        <taxon>Mucoraceae</taxon>
        <taxon>Apophysomyces</taxon>
    </lineage>
</organism>
<keyword evidence="2" id="KW-1185">Reference proteome</keyword>
<name>A0A8H7EM65_9FUNG</name>
<gene>
    <name evidence="1" type="ORF">EC973_001753</name>
</gene>
<protein>
    <submittedName>
        <fullName evidence="1">Uncharacterized protein</fullName>
    </submittedName>
</protein>
<proteinExistence type="predicted"/>
<accession>A0A8H7EM65</accession>
<dbReference type="EMBL" id="JABAYA010000142">
    <property type="protein sequence ID" value="KAF7723712.1"/>
    <property type="molecule type" value="Genomic_DNA"/>
</dbReference>
<dbReference type="Proteomes" id="UP000605846">
    <property type="component" value="Unassembled WGS sequence"/>
</dbReference>
<comment type="caution">
    <text evidence="1">The sequence shown here is derived from an EMBL/GenBank/DDBJ whole genome shotgun (WGS) entry which is preliminary data.</text>
</comment>
<dbReference type="AlphaFoldDB" id="A0A8H7EM65"/>
<sequence length="156" mass="17645">MAAEEIFPTIEENLNTANAAVNAAVDQLEGKNFEQHVTRAMEDIRLSNEMYATRNREIYQTNMNLQVKLDALLAKLHGIQLALRDTEETIVNSEQQQSNLSDISSLEADISKIKEEIVTLQEESSRFPHEEDLDIVTNPITCKGFNLPSIDLWELA</sequence>
<dbReference type="OrthoDB" id="10438654at2759"/>